<dbReference type="PANTHER" id="PTHR30461:SF2">
    <property type="entry name" value="SERINE RECOMBINASE PINE-RELATED"/>
    <property type="match status" value="1"/>
</dbReference>
<dbReference type="GO" id="GO:0000150">
    <property type="term" value="F:DNA strand exchange activity"/>
    <property type="evidence" value="ECO:0007669"/>
    <property type="project" value="InterPro"/>
</dbReference>
<accession>A0A1H4E3X4</accession>
<dbReference type="InterPro" id="IPR038109">
    <property type="entry name" value="DNA_bind_recomb_sf"/>
</dbReference>
<dbReference type="InterPro" id="IPR050639">
    <property type="entry name" value="SSR_resolvase"/>
</dbReference>
<dbReference type="PROSITE" id="PS51737">
    <property type="entry name" value="RECOMBINASE_DNA_BIND"/>
    <property type="match status" value="1"/>
</dbReference>
<dbReference type="Pfam" id="PF07508">
    <property type="entry name" value="Recombinase"/>
    <property type="match status" value="1"/>
</dbReference>
<dbReference type="Proteomes" id="UP000199002">
    <property type="component" value="Unassembled WGS sequence"/>
</dbReference>
<dbReference type="GO" id="GO:0003677">
    <property type="term" value="F:DNA binding"/>
    <property type="evidence" value="ECO:0007669"/>
    <property type="project" value="UniProtKB-KW"/>
</dbReference>
<proteinExistence type="predicted"/>
<dbReference type="PANTHER" id="PTHR30461">
    <property type="entry name" value="DNA-INVERTASE FROM LAMBDOID PROPHAGE"/>
    <property type="match status" value="1"/>
</dbReference>
<keyword evidence="2" id="KW-0233">DNA recombination</keyword>
<keyword evidence="1" id="KW-0238">DNA-binding</keyword>
<evidence type="ECO:0000256" key="3">
    <source>
        <dbReference type="SAM" id="Coils"/>
    </source>
</evidence>
<keyword evidence="6" id="KW-1185">Reference proteome</keyword>
<dbReference type="EMBL" id="FNQJ01000031">
    <property type="protein sequence ID" value="SEA79721.1"/>
    <property type="molecule type" value="Genomic_DNA"/>
</dbReference>
<feature type="coiled-coil region" evidence="3">
    <location>
        <begin position="242"/>
        <end position="303"/>
    </location>
</feature>
<evidence type="ECO:0000256" key="2">
    <source>
        <dbReference type="ARBA" id="ARBA00023172"/>
    </source>
</evidence>
<dbReference type="InterPro" id="IPR011109">
    <property type="entry name" value="DNA_bind_recombinase_dom"/>
</dbReference>
<reference evidence="6" key="1">
    <citation type="submission" date="2016-10" db="EMBL/GenBank/DDBJ databases">
        <authorList>
            <person name="Varghese N."/>
            <person name="Submissions S."/>
        </authorList>
    </citation>
    <scope>NUCLEOTIDE SEQUENCE [LARGE SCALE GENOMIC DNA]</scope>
    <source>
        <strain evidence="6">DSM 25157</strain>
    </source>
</reference>
<dbReference type="Gene3D" id="3.90.1750.20">
    <property type="entry name" value="Putative Large Serine Recombinase, Chain B, Domain 2"/>
    <property type="match status" value="1"/>
</dbReference>
<feature type="domain" description="Recombinase" evidence="4">
    <location>
        <begin position="43"/>
        <end position="164"/>
    </location>
</feature>
<evidence type="ECO:0000259" key="4">
    <source>
        <dbReference type="PROSITE" id="PS51737"/>
    </source>
</evidence>
<protein>
    <submittedName>
        <fullName evidence="5">Recombinase</fullName>
    </submittedName>
</protein>
<evidence type="ECO:0000313" key="5">
    <source>
        <dbReference type="EMBL" id="SEA79721.1"/>
    </source>
</evidence>
<evidence type="ECO:0000256" key="1">
    <source>
        <dbReference type="ARBA" id="ARBA00023125"/>
    </source>
</evidence>
<dbReference type="AlphaFoldDB" id="A0A1H4E3X4"/>
<gene>
    <name evidence="5" type="ORF">SAMN05421875_1311</name>
</gene>
<keyword evidence="3" id="KW-0175">Coiled coil</keyword>
<organism evidence="5 6">
    <name type="scientific">Acidovorax soli</name>
    <dbReference type="NCBI Taxonomy" id="592050"/>
    <lineage>
        <taxon>Bacteria</taxon>
        <taxon>Pseudomonadati</taxon>
        <taxon>Pseudomonadota</taxon>
        <taxon>Betaproteobacteria</taxon>
        <taxon>Burkholderiales</taxon>
        <taxon>Comamonadaceae</taxon>
        <taxon>Acidovorax</taxon>
    </lineage>
</organism>
<sequence length="388" mass="43367">MMSVLLFARAHEESATKARRVRAAFAKKREAKLPVVSHGHGPGWAYPREDRQGWLLDEAKAASVVKVFEHVANGHGGVSVARIANTEEWPLPWRVRANTNTRWEHTQVSRLVRDRRVLGEWQPKQMVGTELVPLGDPVTDYFPRVITDDLWGRVHAALDGRQSIPRLRGIKGDLLAGLLYCNCGERMQKKPAWKRGSARYYCLGRVAGASTCAPISEAAIIDFGFSFLATAEAGQFQETEALRLTRIAIDEANAKLADLDSKSERYLAAIEEGGEMRLVTQRLREIEQQQDSLREVVRQKRNELAAAPKGGNDFGSLFAEDVKAALNDKSAVKERHRISTALNRLLTKVVWSGDGWLMFHTRDGNMIARTVPRSALERAPRKDKKSAA</sequence>
<evidence type="ECO:0000313" key="6">
    <source>
        <dbReference type="Proteomes" id="UP000199002"/>
    </source>
</evidence>
<name>A0A1H4E3X4_9BURK</name>